<proteinExistence type="predicted"/>
<evidence type="ECO:0000256" key="2">
    <source>
        <dbReference type="ARBA" id="ARBA00022723"/>
    </source>
</evidence>
<keyword evidence="7" id="KW-0539">Nucleus</keyword>
<dbReference type="InterPro" id="IPR001138">
    <property type="entry name" value="Zn2Cys6_DnaBD"/>
</dbReference>
<name>A0ABQ1A6J9_9EURO</name>
<dbReference type="InterPro" id="IPR036864">
    <property type="entry name" value="Zn2-C6_fun-type_DNA-bd_sf"/>
</dbReference>
<keyword evidence="6" id="KW-0804">Transcription</keyword>
<dbReference type="InterPro" id="IPR007219">
    <property type="entry name" value="XnlR_reg_dom"/>
</dbReference>
<dbReference type="PANTHER" id="PTHR31845">
    <property type="entry name" value="FINGER DOMAIN PROTEIN, PUTATIVE-RELATED"/>
    <property type="match status" value="1"/>
</dbReference>
<evidence type="ECO:0000256" key="6">
    <source>
        <dbReference type="ARBA" id="ARBA00023163"/>
    </source>
</evidence>
<comment type="caution">
    <text evidence="9">The sequence shown here is derived from an EMBL/GenBank/DDBJ whole genome shotgun (WGS) entry which is preliminary data.</text>
</comment>
<evidence type="ECO:0000313" key="10">
    <source>
        <dbReference type="Proteomes" id="UP000465266"/>
    </source>
</evidence>
<keyword evidence="3" id="KW-0862">Zinc</keyword>
<evidence type="ECO:0000313" key="9">
    <source>
        <dbReference type="EMBL" id="GFF74801.1"/>
    </source>
</evidence>
<organism evidence="9 10">
    <name type="scientific">Aspergillus udagawae</name>
    <dbReference type="NCBI Taxonomy" id="91492"/>
    <lineage>
        <taxon>Eukaryota</taxon>
        <taxon>Fungi</taxon>
        <taxon>Dikarya</taxon>
        <taxon>Ascomycota</taxon>
        <taxon>Pezizomycotina</taxon>
        <taxon>Eurotiomycetes</taxon>
        <taxon>Eurotiomycetidae</taxon>
        <taxon>Eurotiales</taxon>
        <taxon>Aspergillaceae</taxon>
        <taxon>Aspergillus</taxon>
        <taxon>Aspergillus subgen. Fumigati</taxon>
    </lineage>
</organism>
<dbReference type="PROSITE" id="PS50048">
    <property type="entry name" value="ZN2_CY6_FUNGAL_2"/>
    <property type="match status" value="1"/>
</dbReference>
<keyword evidence="5" id="KW-0238">DNA-binding</keyword>
<keyword evidence="4" id="KW-0805">Transcription regulation</keyword>
<dbReference type="CDD" id="cd12148">
    <property type="entry name" value="fungal_TF_MHR"/>
    <property type="match status" value="1"/>
</dbReference>
<dbReference type="EMBL" id="BLKG01000009">
    <property type="protein sequence ID" value="GFF74801.1"/>
    <property type="molecule type" value="Genomic_DNA"/>
</dbReference>
<keyword evidence="2" id="KW-0479">Metal-binding</keyword>
<dbReference type="CDD" id="cd00067">
    <property type="entry name" value="GAL4"/>
    <property type="match status" value="1"/>
</dbReference>
<evidence type="ECO:0000256" key="1">
    <source>
        <dbReference type="ARBA" id="ARBA00004123"/>
    </source>
</evidence>
<protein>
    <recommendedName>
        <fullName evidence="8">Zn(2)-C6 fungal-type domain-containing protein</fullName>
    </recommendedName>
</protein>
<reference evidence="9 10" key="1">
    <citation type="submission" date="2020-01" db="EMBL/GenBank/DDBJ databases">
        <title>Draft genome sequence of Aspergillus udagawae IFM 53868.</title>
        <authorList>
            <person name="Takahashi H."/>
            <person name="Yaguchi T."/>
        </authorList>
    </citation>
    <scope>NUCLEOTIDE SEQUENCE [LARGE SCALE GENOMIC DNA]</scope>
    <source>
        <strain evidence="9 10">IFM 53868</strain>
    </source>
</reference>
<dbReference type="PANTHER" id="PTHR31845:SF10">
    <property type="entry name" value="ZN(II)2CYS6 TRANSCRIPTION FACTOR (EUROFUNG)"/>
    <property type="match status" value="1"/>
</dbReference>
<keyword evidence="10" id="KW-1185">Reference proteome</keyword>
<comment type="subcellular location">
    <subcellularLocation>
        <location evidence="1">Nucleus</location>
    </subcellularLocation>
</comment>
<feature type="domain" description="Zn(2)-C6 fungal-type" evidence="8">
    <location>
        <begin position="46"/>
        <end position="77"/>
    </location>
</feature>
<evidence type="ECO:0000256" key="5">
    <source>
        <dbReference type="ARBA" id="ARBA00023125"/>
    </source>
</evidence>
<dbReference type="Proteomes" id="UP000465266">
    <property type="component" value="Unassembled WGS sequence"/>
</dbReference>
<sequence length="582" mass="66618">MATHEHSDQKHTTNHIPAVRRRRRFVDPPVVPMVRRRLVRIREPKACQQCAYAKVKCDQQETGGCKRCSRLKRECIAQAPGAHKRKATSPLDVARLEKKLDTMASFVGISPQKTSDAASKTEQGKRHQAQKISQLIFPWDESFNLTHEYASMILTKYRTEMACYCPSVVIPLDMTVLELQQKSPVLLGVVLMLTCLNDANRQQRMTDQFLEHVSRSIVKKRHRSLDILQALLVCISWYHFLPESEAQLSIILHLGLAMLRNLGLHQWPNPSSGKLPQPCEHDNAPTTDERRAYLGCFYTACVAATCVKDMDSLRYTSYTEECCRALEELQEYPTDMYLVQLARLNRMAYRIIQTLPFDAYSSPHMASSGSVQTCVEALGTELKRMKPSSAQDRIQDSILALQYYSLELLLYESALEDDFSKSDRNSTGVHYDILDSSLTSAKAFFSTFFSLAPQYFLYLPYLVYQQYYHAVESLSKLLLLAWKERDQINIRITVDVPTTVNMFIAKVKEAVQLLKHEGSSLCAEEILYQLIARVRAFEELHEARLADLQTYDIDRNAASRNSIRDVTFSLPHGMSWQFLDSE</sequence>
<gene>
    <name evidence="9" type="ORF">IFM53868_01417</name>
</gene>
<evidence type="ECO:0000256" key="7">
    <source>
        <dbReference type="ARBA" id="ARBA00023242"/>
    </source>
</evidence>
<dbReference type="SUPFAM" id="SSF57701">
    <property type="entry name" value="Zn2/Cys6 DNA-binding domain"/>
    <property type="match status" value="1"/>
</dbReference>
<dbReference type="Gene3D" id="4.10.240.10">
    <property type="entry name" value="Zn(2)-C6 fungal-type DNA-binding domain"/>
    <property type="match status" value="1"/>
</dbReference>
<evidence type="ECO:0000256" key="3">
    <source>
        <dbReference type="ARBA" id="ARBA00022833"/>
    </source>
</evidence>
<accession>A0ABQ1A6J9</accession>
<dbReference type="PROSITE" id="PS00463">
    <property type="entry name" value="ZN2_CY6_FUNGAL_1"/>
    <property type="match status" value="1"/>
</dbReference>
<dbReference type="Pfam" id="PF04082">
    <property type="entry name" value="Fungal_trans"/>
    <property type="match status" value="1"/>
</dbReference>
<dbReference type="InterPro" id="IPR051089">
    <property type="entry name" value="prtT"/>
</dbReference>
<evidence type="ECO:0000259" key="8">
    <source>
        <dbReference type="PROSITE" id="PS50048"/>
    </source>
</evidence>
<evidence type="ECO:0000256" key="4">
    <source>
        <dbReference type="ARBA" id="ARBA00023015"/>
    </source>
</evidence>